<proteinExistence type="predicted"/>
<name>A0ABQ9YI97_9EUKA</name>
<comment type="caution">
    <text evidence="1">The sequence shown here is derived from an EMBL/GenBank/DDBJ whole genome shotgun (WGS) entry which is preliminary data.</text>
</comment>
<dbReference type="EMBL" id="JARBJD010000006">
    <property type="protein sequence ID" value="KAK2963462.1"/>
    <property type="molecule type" value="Genomic_DNA"/>
</dbReference>
<accession>A0ABQ9YI97</accession>
<protein>
    <submittedName>
        <fullName evidence="1">Uncharacterized protein</fullName>
    </submittedName>
</protein>
<evidence type="ECO:0000313" key="2">
    <source>
        <dbReference type="Proteomes" id="UP001281761"/>
    </source>
</evidence>
<reference evidence="1 2" key="1">
    <citation type="journal article" date="2022" name="bioRxiv">
        <title>Genomics of Preaxostyla Flagellates Illuminates Evolutionary Transitions and the Path Towards Mitochondrial Loss.</title>
        <authorList>
            <person name="Novak L.V.F."/>
            <person name="Treitli S.C."/>
            <person name="Pyrih J."/>
            <person name="Halakuc P."/>
            <person name="Pipaliya S.V."/>
            <person name="Vacek V."/>
            <person name="Brzon O."/>
            <person name="Soukal P."/>
            <person name="Eme L."/>
            <person name="Dacks J.B."/>
            <person name="Karnkowska A."/>
            <person name="Elias M."/>
            <person name="Hampl V."/>
        </authorList>
    </citation>
    <scope>NUCLEOTIDE SEQUENCE [LARGE SCALE GENOMIC DNA]</scope>
    <source>
        <strain evidence="1">NAU3</strain>
        <tissue evidence="1">Gut</tissue>
    </source>
</reference>
<sequence>MSSLDVSSLIRNTITSSTRHPACRGGLLSRKEQNTYSSAIRADQTVAEGMAIHEDQEYLEVNLLKFPLKSNSKTERPLLAEGNEMKFTELILSEVLERGFVIDPRVQHFHYSTIV</sequence>
<dbReference type="Proteomes" id="UP001281761">
    <property type="component" value="Unassembled WGS sequence"/>
</dbReference>
<keyword evidence="2" id="KW-1185">Reference proteome</keyword>
<organism evidence="1 2">
    <name type="scientific">Blattamonas nauphoetae</name>
    <dbReference type="NCBI Taxonomy" id="2049346"/>
    <lineage>
        <taxon>Eukaryota</taxon>
        <taxon>Metamonada</taxon>
        <taxon>Preaxostyla</taxon>
        <taxon>Oxymonadida</taxon>
        <taxon>Blattamonas</taxon>
    </lineage>
</organism>
<evidence type="ECO:0000313" key="1">
    <source>
        <dbReference type="EMBL" id="KAK2963462.1"/>
    </source>
</evidence>
<gene>
    <name evidence="1" type="ORF">BLNAU_1504</name>
</gene>